<dbReference type="AlphaFoldDB" id="A0AAD1ADB3"/>
<sequence length="135" mass="15207">MTTAKRISKILEPHGFMQHQEPGFVGWHRTHEDGRRQVLHVFFWSNPKYAAGVGIPHAYIVVVPTIDAKTVPGDDRCARHEDGRFIIPTIDREGQRIAWDVAGTQFQNIVSPLFDAPVEIGRALVREAITTNLLT</sequence>
<proteinExistence type="predicted"/>
<reference evidence="1 2" key="1">
    <citation type="submission" date="2018-03" db="EMBL/GenBank/DDBJ databases">
        <title>Bacteriophage NCPPB3778 and a type I-E CRISPR drive the evolution of the US Biological Select Agent, Rathayibacter toxicus.</title>
        <authorList>
            <person name="Davis E.W.II."/>
            <person name="Tabima J.F."/>
            <person name="Weisberg A.J."/>
            <person name="Dantas Lopes L."/>
            <person name="Wiseman M.S."/>
            <person name="Wiseman M.S."/>
            <person name="Pupko T."/>
            <person name="Belcher M.S."/>
            <person name="Sechler A.J."/>
            <person name="Tancos M.A."/>
            <person name="Schroeder B.K."/>
            <person name="Murray T.D."/>
            <person name="Luster D.G."/>
            <person name="Schneider W.L."/>
            <person name="Rogers E."/>
            <person name="Andreote F.D."/>
            <person name="Grunwald N.J."/>
            <person name="Putnam M.L."/>
            <person name="Chang J.H."/>
        </authorList>
    </citation>
    <scope>NUCLEOTIDE SEQUENCE [LARGE SCALE GENOMIC DNA]</scope>
    <source>
        <strain evidence="1 2">NCCPB 2253</strain>
    </source>
</reference>
<dbReference type="RefSeq" id="WP_104354152.1">
    <property type="nucleotide sequence ID" value="NZ_CP028130.1"/>
</dbReference>
<name>A0AAD1ADB3_9MICO</name>
<evidence type="ECO:0000313" key="1">
    <source>
        <dbReference type="EMBL" id="AZZ54965.1"/>
    </source>
</evidence>
<organism evidence="1 2">
    <name type="scientific">Rathayibacter iranicus</name>
    <dbReference type="NCBI Taxonomy" id="59737"/>
    <lineage>
        <taxon>Bacteria</taxon>
        <taxon>Bacillati</taxon>
        <taxon>Actinomycetota</taxon>
        <taxon>Actinomycetes</taxon>
        <taxon>Micrococcales</taxon>
        <taxon>Microbacteriaceae</taxon>
        <taxon>Rathayibacter</taxon>
    </lineage>
</organism>
<gene>
    <name evidence="1" type="ORF">C7V51_03005</name>
</gene>
<accession>A0AAD1ADB3</accession>
<dbReference type="EMBL" id="CP028130">
    <property type="protein sequence ID" value="AZZ54965.1"/>
    <property type="molecule type" value="Genomic_DNA"/>
</dbReference>
<dbReference type="KEGG" id="ria:C7V51_03005"/>
<dbReference type="Proteomes" id="UP000283946">
    <property type="component" value="Chromosome"/>
</dbReference>
<evidence type="ECO:0000313" key="2">
    <source>
        <dbReference type="Proteomes" id="UP000283946"/>
    </source>
</evidence>
<protein>
    <submittedName>
        <fullName evidence="1">Uncharacterized protein</fullName>
    </submittedName>
</protein>